<dbReference type="PRINTS" id="PR00744">
    <property type="entry name" value="GLHYDRLASE37"/>
</dbReference>
<feature type="signal peptide" evidence="8">
    <location>
        <begin position="1"/>
        <end position="19"/>
    </location>
</feature>
<dbReference type="PROSITE" id="PS00928">
    <property type="entry name" value="TREHALASE_2"/>
    <property type="match status" value="1"/>
</dbReference>
<dbReference type="GO" id="GO:0004555">
    <property type="term" value="F:alpha,alpha-trehalase activity"/>
    <property type="evidence" value="ECO:0007669"/>
    <property type="project" value="UniProtKB-EC"/>
</dbReference>
<evidence type="ECO:0000256" key="7">
    <source>
        <dbReference type="RuleBase" id="RU361180"/>
    </source>
</evidence>
<reference evidence="9" key="2">
    <citation type="submission" date="2023-05" db="EMBL/GenBank/DDBJ databases">
        <authorList>
            <person name="Fouks B."/>
        </authorList>
    </citation>
    <scope>NUCLEOTIDE SEQUENCE</scope>
    <source>
        <strain evidence="9">Stay&amp;Tobe</strain>
        <tissue evidence="9">Testes</tissue>
    </source>
</reference>
<evidence type="ECO:0000256" key="1">
    <source>
        <dbReference type="ARBA" id="ARBA00001576"/>
    </source>
</evidence>
<dbReference type="Gene3D" id="1.50.10.10">
    <property type="match status" value="1"/>
</dbReference>
<proteinExistence type="inferred from homology"/>
<keyword evidence="5 7" id="KW-0378">Hydrolase</keyword>
<dbReference type="InterPro" id="IPR008928">
    <property type="entry name" value="6-hairpin_glycosidase_sf"/>
</dbReference>
<dbReference type="Pfam" id="PF01204">
    <property type="entry name" value="Trehalase"/>
    <property type="match status" value="1"/>
</dbReference>
<evidence type="ECO:0000256" key="8">
    <source>
        <dbReference type="SAM" id="SignalP"/>
    </source>
</evidence>
<dbReference type="EMBL" id="JASPKZ010001586">
    <property type="protein sequence ID" value="KAJ9597755.1"/>
    <property type="molecule type" value="Genomic_DNA"/>
</dbReference>
<comment type="similarity">
    <text evidence="2 7">Belongs to the glycosyl hydrolase 37 family.</text>
</comment>
<sequence>MYVTCILLALVIAVATDNSLPPPCDSYIYCYGRLLHVVQMNEIFNDSKHFVDLKMKMPPNETMEIFNNFMEENDQNPNRTEVKNFVEKMFEPRGSEFEPWDPKDWTSHPKFLDKILDSDFKKWASDLNSFWKILGKKMKDEVKQHEELFSIIYVPHPVIVPGGRFLEFYYWDSYWIIRGLLLSEMNLTVKGMLENFLHMVKTYGFVPNGGRVYYARRSQPPLLIPMVKSYLNKTNDVQFIRDNIELLEKEFLFWMTNHTITIDKDGVKYKLARYYAPSSGPRPESYREDYTLAEHLKPEEREYLYLQLKTAAETGWDFSTRWYIHNGTNRGNLTDTNPQYIVPVDLNAILCWNARLLSEFYSLLGNSSKSATYRKLADQWLEAVTQILWHEEIGVWLDYDMLNSVQRNYFYPSNLSPLWTGCYNKSKFSSQRLMKYLENVNIMMNLGGIPTSYQHSMEQWDYPNAWPPLQYIVIMALDNTGDPWTQDLAFELAQRWVRSNYKGYNDTNPHSMFEKYDATIPGQYGKGGEYENQIGFGWTNGVILEFLDKYGSQLTLSLCLVHSLNDEVIVNFRNCVKILTNSRRLEYEKQLELIG</sequence>
<feature type="chain" id="PRO_5041929001" description="Trehalase" evidence="8">
    <location>
        <begin position="20"/>
        <end position="595"/>
    </location>
</feature>
<protein>
    <recommendedName>
        <fullName evidence="4 7">Trehalase</fullName>
        <ecNumber evidence="3 7">3.2.1.28</ecNumber>
    </recommendedName>
    <alternativeName>
        <fullName evidence="7">Alpha-trehalose glucohydrolase</fullName>
    </alternativeName>
</protein>
<dbReference type="InterPro" id="IPR001661">
    <property type="entry name" value="Glyco_hydro_37"/>
</dbReference>
<dbReference type="GO" id="GO:0005993">
    <property type="term" value="P:trehalose catabolic process"/>
    <property type="evidence" value="ECO:0007669"/>
    <property type="project" value="TreeGrafter"/>
</dbReference>
<dbReference type="SUPFAM" id="SSF48208">
    <property type="entry name" value="Six-hairpin glycosidases"/>
    <property type="match status" value="1"/>
</dbReference>
<accession>A0AAD8AES1</accession>
<comment type="catalytic activity">
    <reaction evidence="1 7">
        <text>alpha,alpha-trehalose + H2O = alpha-D-glucose + beta-D-glucose</text>
        <dbReference type="Rhea" id="RHEA:32675"/>
        <dbReference type="ChEBI" id="CHEBI:15377"/>
        <dbReference type="ChEBI" id="CHEBI:15903"/>
        <dbReference type="ChEBI" id="CHEBI:16551"/>
        <dbReference type="ChEBI" id="CHEBI:17925"/>
        <dbReference type="EC" id="3.2.1.28"/>
    </reaction>
</comment>
<name>A0AAD8AES1_DIPPU</name>
<comment type="caution">
    <text evidence="9">The sequence shown here is derived from an EMBL/GenBank/DDBJ whole genome shotgun (WGS) entry which is preliminary data.</text>
</comment>
<keyword evidence="10" id="KW-1185">Reference proteome</keyword>
<evidence type="ECO:0000256" key="4">
    <source>
        <dbReference type="ARBA" id="ARBA00019905"/>
    </source>
</evidence>
<organism evidence="9 10">
    <name type="scientific">Diploptera punctata</name>
    <name type="common">Pacific beetle cockroach</name>
    <dbReference type="NCBI Taxonomy" id="6984"/>
    <lineage>
        <taxon>Eukaryota</taxon>
        <taxon>Metazoa</taxon>
        <taxon>Ecdysozoa</taxon>
        <taxon>Arthropoda</taxon>
        <taxon>Hexapoda</taxon>
        <taxon>Insecta</taxon>
        <taxon>Pterygota</taxon>
        <taxon>Neoptera</taxon>
        <taxon>Polyneoptera</taxon>
        <taxon>Dictyoptera</taxon>
        <taxon>Blattodea</taxon>
        <taxon>Blaberoidea</taxon>
        <taxon>Blaberidae</taxon>
        <taxon>Diplopterinae</taxon>
        <taxon>Diploptera</taxon>
    </lineage>
</organism>
<reference evidence="9" key="1">
    <citation type="journal article" date="2023" name="IScience">
        <title>Live-bearing cockroach genome reveals convergent evolutionary mechanisms linked to viviparity in insects and beyond.</title>
        <authorList>
            <person name="Fouks B."/>
            <person name="Harrison M.C."/>
            <person name="Mikhailova A.A."/>
            <person name="Marchal E."/>
            <person name="English S."/>
            <person name="Carruthers M."/>
            <person name="Jennings E.C."/>
            <person name="Chiamaka E.L."/>
            <person name="Frigard R.A."/>
            <person name="Pippel M."/>
            <person name="Attardo G.M."/>
            <person name="Benoit J.B."/>
            <person name="Bornberg-Bauer E."/>
            <person name="Tobe S.S."/>
        </authorList>
    </citation>
    <scope>NUCLEOTIDE SEQUENCE</scope>
    <source>
        <strain evidence="9">Stay&amp;Tobe</strain>
    </source>
</reference>
<dbReference type="PROSITE" id="PS00927">
    <property type="entry name" value="TREHALASE_1"/>
    <property type="match status" value="1"/>
</dbReference>
<keyword evidence="6 7" id="KW-0326">Glycosidase</keyword>
<gene>
    <name evidence="9" type="ORF">L9F63_011363</name>
</gene>
<evidence type="ECO:0000256" key="2">
    <source>
        <dbReference type="ARBA" id="ARBA00005615"/>
    </source>
</evidence>
<dbReference type="PANTHER" id="PTHR23403:SF1">
    <property type="entry name" value="TREHALASE"/>
    <property type="match status" value="1"/>
</dbReference>
<dbReference type="InterPro" id="IPR012341">
    <property type="entry name" value="6hp_glycosidase-like_sf"/>
</dbReference>
<dbReference type="PANTHER" id="PTHR23403">
    <property type="entry name" value="TREHALASE"/>
    <property type="match status" value="1"/>
</dbReference>
<keyword evidence="8" id="KW-0732">Signal</keyword>
<evidence type="ECO:0000256" key="3">
    <source>
        <dbReference type="ARBA" id="ARBA00012757"/>
    </source>
</evidence>
<dbReference type="EC" id="3.2.1.28" evidence="3 7"/>
<evidence type="ECO:0000313" key="10">
    <source>
        <dbReference type="Proteomes" id="UP001233999"/>
    </source>
</evidence>
<evidence type="ECO:0000313" key="9">
    <source>
        <dbReference type="EMBL" id="KAJ9597755.1"/>
    </source>
</evidence>
<dbReference type="Proteomes" id="UP001233999">
    <property type="component" value="Unassembled WGS sequence"/>
</dbReference>
<dbReference type="InterPro" id="IPR018232">
    <property type="entry name" value="Glyco_hydro_37_CS"/>
</dbReference>
<evidence type="ECO:0000256" key="5">
    <source>
        <dbReference type="ARBA" id="ARBA00022801"/>
    </source>
</evidence>
<evidence type="ECO:0000256" key="6">
    <source>
        <dbReference type="ARBA" id="ARBA00023295"/>
    </source>
</evidence>
<dbReference type="AlphaFoldDB" id="A0AAD8AES1"/>